<accession>A0A183L499</accession>
<dbReference type="EMBL" id="UZAK01048487">
    <property type="protein sequence ID" value="VDP77886.1"/>
    <property type="molecule type" value="Genomic_DNA"/>
</dbReference>
<reference evidence="3" key="1">
    <citation type="submission" date="2016-06" db="UniProtKB">
        <authorList>
            <consortium name="WormBaseParasite"/>
        </authorList>
    </citation>
    <scope>IDENTIFICATION</scope>
</reference>
<name>A0A183L499_9TREM</name>
<protein>
    <submittedName>
        <fullName evidence="3">Transporter</fullName>
    </submittedName>
</protein>
<reference evidence="1 2" key="2">
    <citation type="submission" date="2018-11" db="EMBL/GenBank/DDBJ databases">
        <authorList>
            <consortium name="Pathogen Informatics"/>
        </authorList>
    </citation>
    <scope>NUCLEOTIDE SEQUENCE [LARGE SCALE GENOMIC DNA]</scope>
    <source>
        <strain evidence="1">Dakar</strain>
        <strain evidence="2">Dakar, Senegal</strain>
    </source>
</reference>
<organism evidence="3">
    <name type="scientific">Schistosoma curassoni</name>
    <dbReference type="NCBI Taxonomy" id="6186"/>
    <lineage>
        <taxon>Eukaryota</taxon>
        <taxon>Metazoa</taxon>
        <taxon>Spiralia</taxon>
        <taxon>Lophotrochozoa</taxon>
        <taxon>Platyhelminthes</taxon>
        <taxon>Trematoda</taxon>
        <taxon>Digenea</taxon>
        <taxon>Strigeidida</taxon>
        <taxon>Schistosomatoidea</taxon>
        <taxon>Schistosomatidae</taxon>
        <taxon>Schistosoma</taxon>
    </lineage>
</organism>
<keyword evidence="2" id="KW-1185">Reference proteome</keyword>
<evidence type="ECO:0000313" key="3">
    <source>
        <dbReference type="WBParaSite" id="SCUD_0002216201-mRNA-1"/>
    </source>
</evidence>
<dbReference type="Proteomes" id="UP000279833">
    <property type="component" value="Unassembled WGS sequence"/>
</dbReference>
<gene>
    <name evidence="1" type="ORF">SCUD_LOCUS22159</name>
</gene>
<evidence type="ECO:0000313" key="1">
    <source>
        <dbReference type="EMBL" id="VDP77886.1"/>
    </source>
</evidence>
<dbReference type="WBParaSite" id="SCUD_0002216201-mRNA-1">
    <property type="protein sequence ID" value="SCUD_0002216201-mRNA-1"/>
    <property type="gene ID" value="SCUD_0002216201"/>
</dbReference>
<evidence type="ECO:0000313" key="2">
    <source>
        <dbReference type="Proteomes" id="UP000279833"/>
    </source>
</evidence>
<sequence length="70" mass="7970">NNCFTKNTWVASFDDVITTASQLSNNFNKEQLDNSLNQLIKTRTLLLKLRQELANKYADHLGGKIDCIVQ</sequence>
<proteinExistence type="predicted"/>
<dbReference type="AlphaFoldDB" id="A0A183L499"/>
<dbReference type="STRING" id="6186.A0A183L499"/>